<comment type="caution">
    <text evidence="3">The sequence shown here is derived from an EMBL/GenBank/DDBJ whole genome shotgun (WGS) entry which is preliminary data.</text>
</comment>
<dbReference type="EMBL" id="LVHG01000084">
    <property type="protein sequence ID" value="OAK58038.1"/>
    <property type="molecule type" value="Genomic_DNA"/>
</dbReference>
<evidence type="ECO:0000313" key="4">
    <source>
        <dbReference type="Proteomes" id="UP000077852"/>
    </source>
</evidence>
<feature type="region of interest" description="Disordered" evidence="1">
    <location>
        <begin position="54"/>
        <end position="103"/>
    </location>
</feature>
<evidence type="ECO:0008006" key="5">
    <source>
        <dbReference type="Google" id="ProtNLM"/>
    </source>
</evidence>
<feature type="compositionally biased region" description="Pro residues" evidence="1">
    <location>
        <begin position="74"/>
        <end position="84"/>
    </location>
</feature>
<keyword evidence="2" id="KW-0472">Membrane</keyword>
<keyword evidence="2" id="KW-1133">Transmembrane helix</keyword>
<protein>
    <recommendedName>
        <fullName evidence="5">J domain-containing protein</fullName>
    </recommendedName>
</protein>
<organism evidence="3 4">
    <name type="scientific">Variovorax paradoxus</name>
    <dbReference type="NCBI Taxonomy" id="34073"/>
    <lineage>
        <taxon>Bacteria</taxon>
        <taxon>Pseudomonadati</taxon>
        <taxon>Pseudomonadota</taxon>
        <taxon>Betaproteobacteria</taxon>
        <taxon>Burkholderiales</taxon>
        <taxon>Comamonadaceae</taxon>
        <taxon>Variovorax</taxon>
    </lineage>
</organism>
<evidence type="ECO:0000256" key="1">
    <source>
        <dbReference type="SAM" id="MobiDB-lite"/>
    </source>
</evidence>
<dbReference type="Proteomes" id="UP000077852">
    <property type="component" value="Unassembled WGS sequence"/>
</dbReference>
<proteinExistence type="predicted"/>
<name>A0AA91DHZ0_VARPD</name>
<evidence type="ECO:0000313" key="3">
    <source>
        <dbReference type="EMBL" id="OAK58038.1"/>
    </source>
</evidence>
<gene>
    <name evidence="3" type="ORF">A3K87_03225</name>
</gene>
<reference evidence="3 4" key="1">
    <citation type="submission" date="2016-03" db="EMBL/GenBank/DDBJ databases">
        <title>Genome sequence of Variovorax paradoxus KB5.</title>
        <authorList>
            <person name="Jeong H."/>
            <person name="Hong C.E."/>
            <person name="Jo S.H."/>
            <person name="Park J.M."/>
        </authorList>
    </citation>
    <scope>NUCLEOTIDE SEQUENCE [LARGE SCALE GENOMIC DNA]</scope>
    <source>
        <strain evidence="3 4">KB5</strain>
    </source>
</reference>
<evidence type="ECO:0000256" key="2">
    <source>
        <dbReference type="SAM" id="Phobius"/>
    </source>
</evidence>
<feature type="region of interest" description="Disordered" evidence="1">
    <location>
        <begin position="411"/>
        <end position="445"/>
    </location>
</feature>
<sequence length="445" mass="48014">MSAVTAAFERLGLAPTRDAKAIKRAYAAALKAIDQGSEREAFERLRQAYEQALAWAAQADDEQESEDEPDISPHSPPVAPPADPPRMDEPLPAATVSPTPDEARQALRHWTEQLRDAPPEAIADVFEAALADPRLLHLDSHAQLEARIADLLHDDPAGRAALFDTAALRFHWADRNARPIASTAAAHWISRVINQGLQWQAQAPAVTDLQKQALDAAARVASPGPAQARLAPALDDMARDFPDWFALHLAAQGHAHLPAWLALHARLASRWAGQIERQQRYFGTRGKTVRTLLGGFFVLLLAAAVLSGVMSRMTGGPAPAVVAVPTSALSATPEAVLAYEITGAVTRDSCESTEEFVHESNWLQVGDSDAVALLATRAMRCQDKGLWSRKDDALMACLRAERAAALAAGRVEDAPRCLPSGPRVAGEKPEPARPENQGSRQKESR</sequence>
<keyword evidence="2" id="KW-0812">Transmembrane</keyword>
<feature type="transmembrane region" description="Helical" evidence="2">
    <location>
        <begin position="289"/>
        <end position="310"/>
    </location>
</feature>
<dbReference type="AlphaFoldDB" id="A0AA91DHZ0"/>
<feature type="compositionally biased region" description="Acidic residues" evidence="1">
    <location>
        <begin position="59"/>
        <end position="70"/>
    </location>
</feature>
<accession>A0AA91DHZ0</accession>